<reference evidence="1" key="1">
    <citation type="submission" date="2021-05" db="EMBL/GenBank/DDBJ databases">
        <authorList>
            <person name="Alioto T."/>
            <person name="Alioto T."/>
            <person name="Gomez Garrido J."/>
        </authorList>
    </citation>
    <scope>NUCLEOTIDE SEQUENCE</scope>
</reference>
<protein>
    <submittedName>
        <fullName evidence="1">(northern house mosquito) hypothetical protein</fullName>
    </submittedName>
</protein>
<evidence type="ECO:0000313" key="1">
    <source>
        <dbReference type="EMBL" id="CAG6474252.1"/>
    </source>
</evidence>
<sequence length="119" mass="14235">MKRVQMKQCFITQKLLTSRKFNCTKKYIFKCHFIMKEYLLGQQIFKIRILIIFLKIKSLKSSKNSFVFNLHLLIIFVGQSRFSGIQYCSILNIPNHTVYNPQKQQEEPCKYGKPYNQCK</sequence>
<dbReference type="EMBL" id="HBUE01074347">
    <property type="protein sequence ID" value="CAG6474253.1"/>
    <property type="molecule type" value="Transcribed_RNA"/>
</dbReference>
<dbReference type="EMBL" id="HBUE01074346">
    <property type="protein sequence ID" value="CAG6474252.1"/>
    <property type="molecule type" value="Transcribed_RNA"/>
</dbReference>
<name>A0A8D8FIR6_CULPI</name>
<organism evidence="1">
    <name type="scientific">Culex pipiens</name>
    <name type="common">House mosquito</name>
    <dbReference type="NCBI Taxonomy" id="7175"/>
    <lineage>
        <taxon>Eukaryota</taxon>
        <taxon>Metazoa</taxon>
        <taxon>Ecdysozoa</taxon>
        <taxon>Arthropoda</taxon>
        <taxon>Hexapoda</taxon>
        <taxon>Insecta</taxon>
        <taxon>Pterygota</taxon>
        <taxon>Neoptera</taxon>
        <taxon>Endopterygota</taxon>
        <taxon>Diptera</taxon>
        <taxon>Nematocera</taxon>
        <taxon>Culicoidea</taxon>
        <taxon>Culicidae</taxon>
        <taxon>Culicinae</taxon>
        <taxon>Culicini</taxon>
        <taxon>Culex</taxon>
        <taxon>Culex</taxon>
    </lineage>
</organism>
<dbReference type="AlphaFoldDB" id="A0A8D8FIR6"/>
<accession>A0A8D8FIR6</accession>
<proteinExistence type="predicted"/>